<evidence type="ECO:0000313" key="10">
    <source>
        <dbReference type="Proteomes" id="UP001499841"/>
    </source>
</evidence>
<dbReference type="InterPro" id="IPR005110">
    <property type="entry name" value="MoeA_linker/N"/>
</dbReference>
<keyword evidence="5 7" id="KW-0501">Molybdenum cofactor biosynthesis</keyword>
<dbReference type="SUPFAM" id="SSF63867">
    <property type="entry name" value="MoeA C-terminal domain-like"/>
    <property type="match status" value="1"/>
</dbReference>
<keyword evidence="7" id="KW-0479">Metal-binding</keyword>
<gene>
    <name evidence="9" type="ORF">GCM10022262_28690</name>
</gene>
<accession>A0ABP8EWX9</accession>
<evidence type="ECO:0000256" key="4">
    <source>
        <dbReference type="ARBA" id="ARBA00022505"/>
    </source>
</evidence>
<name>A0ABP8EWX9_9MICO</name>
<keyword evidence="7" id="KW-0808">Transferase</keyword>
<dbReference type="NCBIfam" id="NF045515">
    <property type="entry name" value="Glp_gephyrin"/>
    <property type="match status" value="1"/>
</dbReference>
<dbReference type="SMART" id="SM00852">
    <property type="entry name" value="MoCF_biosynth"/>
    <property type="match status" value="1"/>
</dbReference>
<dbReference type="InterPro" id="IPR036135">
    <property type="entry name" value="MoeA_linker/N_sf"/>
</dbReference>
<comment type="similarity">
    <text evidence="3 7">Belongs to the MoeA family.</text>
</comment>
<dbReference type="Pfam" id="PF00994">
    <property type="entry name" value="MoCF_biosynth"/>
    <property type="match status" value="1"/>
</dbReference>
<comment type="cofactor">
    <cofactor evidence="7">
        <name>Mg(2+)</name>
        <dbReference type="ChEBI" id="CHEBI:18420"/>
    </cofactor>
</comment>
<evidence type="ECO:0000313" key="9">
    <source>
        <dbReference type="EMBL" id="GAA4288509.1"/>
    </source>
</evidence>
<dbReference type="SUPFAM" id="SSF53218">
    <property type="entry name" value="Molybdenum cofactor biosynthesis proteins"/>
    <property type="match status" value="1"/>
</dbReference>
<evidence type="ECO:0000256" key="5">
    <source>
        <dbReference type="ARBA" id="ARBA00023150"/>
    </source>
</evidence>
<keyword evidence="4 7" id="KW-0500">Molybdenum</keyword>
<dbReference type="InterPro" id="IPR038987">
    <property type="entry name" value="MoeA-like"/>
</dbReference>
<dbReference type="Pfam" id="PF03454">
    <property type="entry name" value="MoeA_C"/>
    <property type="match status" value="1"/>
</dbReference>
<comment type="pathway">
    <text evidence="2 7">Cofactor biosynthesis; molybdopterin biosynthesis.</text>
</comment>
<dbReference type="InterPro" id="IPR005111">
    <property type="entry name" value="MoeA_C_domain_IV"/>
</dbReference>
<comment type="catalytic activity">
    <reaction evidence="6">
        <text>adenylyl-molybdopterin + molybdate = Mo-molybdopterin + AMP + H(+)</text>
        <dbReference type="Rhea" id="RHEA:35047"/>
        <dbReference type="ChEBI" id="CHEBI:15378"/>
        <dbReference type="ChEBI" id="CHEBI:36264"/>
        <dbReference type="ChEBI" id="CHEBI:62727"/>
        <dbReference type="ChEBI" id="CHEBI:71302"/>
        <dbReference type="ChEBI" id="CHEBI:456215"/>
        <dbReference type="EC" id="2.10.1.1"/>
    </reaction>
</comment>
<dbReference type="Proteomes" id="UP001499841">
    <property type="component" value="Unassembled WGS sequence"/>
</dbReference>
<evidence type="ECO:0000256" key="7">
    <source>
        <dbReference type="RuleBase" id="RU365090"/>
    </source>
</evidence>
<evidence type="ECO:0000256" key="6">
    <source>
        <dbReference type="ARBA" id="ARBA00047317"/>
    </source>
</evidence>
<dbReference type="CDD" id="cd00887">
    <property type="entry name" value="MoeA"/>
    <property type="match status" value="1"/>
</dbReference>
<dbReference type="SUPFAM" id="SSF63882">
    <property type="entry name" value="MoeA N-terminal region -like"/>
    <property type="match status" value="1"/>
</dbReference>
<evidence type="ECO:0000256" key="3">
    <source>
        <dbReference type="ARBA" id="ARBA00010763"/>
    </source>
</evidence>
<proteinExistence type="inferred from homology"/>
<dbReference type="Gene3D" id="3.90.105.10">
    <property type="entry name" value="Molybdopterin biosynthesis moea protein, domain 2"/>
    <property type="match status" value="1"/>
</dbReference>
<dbReference type="EMBL" id="BAABBA010000015">
    <property type="protein sequence ID" value="GAA4288509.1"/>
    <property type="molecule type" value="Genomic_DNA"/>
</dbReference>
<dbReference type="InterPro" id="IPR036425">
    <property type="entry name" value="MoaB/Mog-like_dom_sf"/>
</dbReference>
<protein>
    <recommendedName>
        <fullName evidence="7">Molybdopterin molybdenumtransferase</fullName>
        <ecNumber evidence="7">2.10.1.1</ecNumber>
    </recommendedName>
</protein>
<dbReference type="Pfam" id="PF03453">
    <property type="entry name" value="MoeA_N"/>
    <property type="match status" value="1"/>
</dbReference>
<dbReference type="Gene3D" id="3.40.980.10">
    <property type="entry name" value="MoaB/Mog-like domain"/>
    <property type="match status" value="1"/>
</dbReference>
<organism evidence="9 10">
    <name type="scientific">Georgenia daeguensis</name>
    <dbReference type="NCBI Taxonomy" id="908355"/>
    <lineage>
        <taxon>Bacteria</taxon>
        <taxon>Bacillati</taxon>
        <taxon>Actinomycetota</taxon>
        <taxon>Actinomycetes</taxon>
        <taxon>Micrococcales</taxon>
        <taxon>Bogoriellaceae</taxon>
        <taxon>Georgenia</taxon>
    </lineage>
</organism>
<feature type="domain" description="MoaB/Mog" evidence="8">
    <location>
        <begin position="188"/>
        <end position="329"/>
    </location>
</feature>
<comment type="function">
    <text evidence="1 7">Catalyzes the insertion of molybdate into adenylated molybdopterin with the concomitant release of AMP.</text>
</comment>
<evidence type="ECO:0000256" key="1">
    <source>
        <dbReference type="ARBA" id="ARBA00002901"/>
    </source>
</evidence>
<sequence length="427" mass="43641">MITVEEHRDAVLAAVPRLPARDVPLADALGCVLAEDVIADLAVPPFDNSAMDGYAVRAADVAAASRESPVRLRVVADLPAGSGDRPEVHPGTAVRIMTGAPVPPGADAVVPVEQTDQRAGPGSGSALPEVVEIRSPAVPGAHVRRAGDDVTPGAVVVPARIELRPRDLSTAASTGHGTLPVQPRVRLGVLSTGTELVPPGAPLAHGQIPDSNSVLVAALAETLGATAVPLETVDDDPATLRRRLQESLGRVDAIVTTGGVSAGAYDVVKEVLAPLGEVAFTAVAMQPGKPQGFGVLDDDGRGVPIFCLPGNPVSVFVSFVVFVEPALRVMAGRGTTAEPQTLQPLLVEATVAAGWRCPAGRRQYMPVVLDDRTDDDGTLVLLARPASAGGSGSHLVASLAEADGLAIVESDVEAVAEGDVVTVMMVP</sequence>
<dbReference type="NCBIfam" id="TIGR00177">
    <property type="entry name" value="molyb_syn"/>
    <property type="match status" value="1"/>
</dbReference>
<dbReference type="PANTHER" id="PTHR10192:SF5">
    <property type="entry name" value="GEPHYRIN"/>
    <property type="match status" value="1"/>
</dbReference>
<keyword evidence="7" id="KW-0460">Magnesium</keyword>
<dbReference type="Gene3D" id="2.170.190.11">
    <property type="entry name" value="Molybdopterin biosynthesis moea protein, domain 3"/>
    <property type="match status" value="1"/>
</dbReference>
<dbReference type="Gene3D" id="2.40.340.10">
    <property type="entry name" value="MoeA, C-terminal, domain IV"/>
    <property type="match status" value="1"/>
</dbReference>
<evidence type="ECO:0000256" key="2">
    <source>
        <dbReference type="ARBA" id="ARBA00005046"/>
    </source>
</evidence>
<dbReference type="EC" id="2.10.1.1" evidence="7"/>
<evidence type="ECO:0000259" key="8">
    <source>
        <dbReference type="SMART" id="SM00852"/>
    </source>
</evidence>
<comment type="caution">
    <text evidence="9">The sequence shown here is derived from an EMBL/GenBank/DDBJ whole genome shotgun (WGS) entry which is preliminary data.</text>
</comment>
<dbReference type="InterPro" id="IPR001453">
    <property type="entry name" value="MoaB/Mog_dom"/>
</dbReference>
<keyword evidence="10" id="KW-1185">Reference proteome</keyword>
<dbReference type="InterPro" id="IPR036688">
    <property type="entry name" value="MoeA_C_domain_IV_sf"/>
</dbReference>
<dbReference type="PANTHER" id="PTHR10192">
    <property type="entry name" value="MOLYBDOPTERIN BIOSYNTHESIS PROTEIN"/>
    <property type="match status" value="1"/>
</dbReference>
<reference evidence="10" key="1">
    <citation type="journal article" date="2019" name="Int. J. Syst. Evol. Microbiol.">
        <title>The Global Catalogue of Microorganisms (GCM) 10K type strain sequencing project: providing services to taxonomists for standard genome sequencing and annotation.</title>
        <authorList>
            <consortium name="The Broad Institute Genomics Platform"/>
            <consortium name="The Broad Institute Genome Sequencing Center for Infectious Disease"/>
            <person name="Wu L."/>
            <person name="Ma J."/>
        </authorList>
    </citation>
    <scope>NUCLEOTIDE SEQUENCE [LARGE SCALE GENOMIC DNA]</scope>
    <source>
        <strain evidence="10">JCM 17459</strain>
    </source>
</reference>
<dbReference type="RefSeq" id="WP_345042528.1">
    <property type="nucleotide sequence ID" value="NZ_BAABBA010000015.1"/>
</dbReference>